<keyword evidence="2" id="KW-0732">Signal</keyword>
<feature type="compositionally biased region" description="Basic residues" evidence="1">
    <location>
        <begin position="74"/>
        <end position="85"/>
    </location>
</feature>
<dbReference type="AlphaFoldDB" id="A0AAJ6ZH18"/>
<gene>
    <name evidence="3 4" type="primary">LOC106121265</name>
</gene>
<dbReference type="Proteomes" id="UP000694872">
    <property type="component" value="Unplaced"/>
</dbReference>
<feature type="region of interest" description="Disordered" evidence="1">
    <location>
        <begin position="74"/>
        <end position="157"/>
    </location>
</feature>
<feature type="chain" id="PRO_5044708508" evidence="2">
    <location>
        <begin position="31"/>
        <end position="216"/>
    </location>
</feature>
<dbReference type="RefSeq" id="XP_013172301.1">
    <property type="nucleotide sequence ID" value="XM_013316847.1"/>
</dbReference>
<evidence type="ECO:0000256" key="1">
    <source>
        <dbReference type="SAM" id="MobiDB-lite"/>
    </source>
</evidence>
<protein>
    <submittedName>
        <fullName evidence="3 4">Predicted GPI-anchored protein 58 isoform X1</fullName>
    </submittedName>
</protein>
<dbReference type="GeneID" id="106121265"/>
<reference evidence="3 4" key="1">
    <citation type="submission" date="2025-04" db="UniProtKB">
        <authorList>
            <consortium name="RefSeq"/>
        </authorList>
    </citation>
    <scope>IDENTIFICATION</scope>
</reference>
<dbReference type="KEGG" id="pxu:106121265"/>
<evidence type="ECO:0000313" key="4">
    <source>
        <dbReference type="RefSeq" id="XP_013172301.1"/>
    </source>
</evidence>
<feature type="signal peptide" evidence="2">
    <location>
        <begin position="1"/>
        <end position="30"/>
    </location>
</feature>
<sequence>MTTARGMSGAMTTAIALVVALLCLAEHARGTVSCRTACAQCAARTEHQALLEVYCAMCHECRERRRAWRHFAPRRRKSPNLKPNHRANSADEFPDESPDGPPGGPPEGPPEEPRCPEPPPCDSEQLDGPPDMLMPTTPEQGPPASLPPAPFPAPAQPSAGPAPCCLPMCPYAQPYAPPCTADNSPQKMTLPEPTTAAPTEYFYIHVGVPKDIINNM</sequence>
<dbReference type="RefSeq" id="XP_013172300.1">
    <property type="nucleotide sequence ID" value="XM_013316846.1"/>
</dbReference>
<evidence type="ECO:0000256" key="2">
    <source>
        <dbReference type="SAM" id="SignalP"/>
    </source>
</evidence>
<proteinExistence type="predicted"/>
<accession>A0AAJ6ZH18</accession>
<feature type="compositionally biased region" description="Pro residues" evidence="1">
    <location>
        <begin position="140"/>
        <end position="155"/>
    </location>
</feature>
<name>A0AAJ6ZH18_PAPXU</name>
<feature type="compositionally biased region" description="Pro residues" evidence="1">
    <location>
        <begin position="99"/>
        <end position="108"/>
    </location>
</feature>
<organism evidence="3">
    <name type="scientific">Papilio xuthus</name>
    <name type="common">Asian swallowtail butterfly</name>
    <dbReference type="NCBI Taxonomy" id="66420"/>
    <lineage>
        <taxon>Eukaryota</taxon>
        <taxon>Metazoa</taxon>
        <taxon>Ecdysozoa</taxon>
        <taxon>Arthropoda</taxon>
        <taxon>Hexapoda</taxon>
        <taxon>Insecta</taxon>
        <taxon>Pterygota</taxon>
        <taxon>Neoptera</taxon>
        <taxon>Endopterygota</taxon>
        <taxon>Lepidoptera</taxon>
        <taxon>Glossata</taxon>
        <taxon>Ditrysia</taxon>
        <taxon>Papilionoidea</taxon>
        <taxon>Papilionidae</taxon>
        <taxon>Papilioninae</taxon>
        <taxon>Papilio</taxon>
    </lineage>
</organism>
<evidence type="ECO:0000313" key="3">
    <source>
        <dbReference type="RefSeq" id="XP_013172300.1"/>
    </source>
</evidence>